<organism evidence="2 3">
    <name type="scientific">Aspergillus taichungensis</name>
    <dbReference type="NCBI Taxonomy" id="482145"/>
    <lineage>
        <taxon>Eukaryota</taxon>
        <taxon>Fungi</taxon>
        <taxon>Dikarya</taxon>
        <taxon>Ascomycota</taxon>
        <taxon>Pezizomycotina</taxon>
        <taxon>Eurotiomycetes</taxon>
        <taxon>Eurotiomycetidae</taxon>
        <taxon>Eurotiales</taxon>
        <taxon>Aspergillaceae</taxon>
        <taxon>Aspergillus</taxon>
        <taxon>Aspergillus subgen. Circumdati</taxon>
    </lineage>
</organism>
<protein>
    <submittedName>
        <fullName evidence="2">Uncharacterized protein</fullName>
    </submittedName>
</protein>
<proteinExistence type="predicted"/>
<reference evidence="3" key="1">
    <citation type="submission" date="2017-12" db="EMBL/GenBank/DDBJ databases">
        <authorList>
            <consortium name="DOE Joint Genome Institute"/>
            <person name="Mondo S.J."/>
            <person name="Kjaerbolling I."/>
            <person name="Vesth T.C."/>
            <person name="Frisvad J.C."/>
            <person name="Nybo J.L."/>
            <person name="Theobald S."/>
            <person name="Kuo A."/>
            <person name="Bowyer P."/>
            <person name="Matsuda Y."/>
            <person name="Lyhne E.K."/>
            <person name="Kogle M.E."/>
            <person name="Clum A."/>
            <person name="Lipzen A."/>
            <person name="Salamov A."/>
            <person name="Ngan C.Y."/>
            <person name="Daum C."/>
            <person name="Chiniquy J."/>
            <person name="Barry K."/>
            <person name="LaButti K."/>
            <person name="Haridas S."/>
            <person name="Simmons B.A."/>
            <person name="Magnuson J.K."/>
            <person name="Mortensen U.H."/>
            <person name="Larsen T.O."/>
            <person name="Grigoriev I.V."/>
            <person name="Baker S.E."/>
            <person name="Andersen M.R."/>
            <person name="Nordberg H.P."/>
            <person name="Cantor M.N."/>
            <person name="Hua S.X."/>
        </authorList>
    </citation>
    <scope>NUCLEOTIDE SEQUENCE [LARGE SCALE GENOMIC DNA]</scope>
    <source>
        <strain evidence="3">IBT 19404</strain>
    </source>
</reference>
<accession>A0A2J5HP77</accession>
<keyword evidence="1" id="KW-0812">Transmembrane</keyword>
<keyword evidence="3" id="KW-1185">Reference proteome</keyword>
<name>A0A2J5HP77_9EURO</name>
<dbReference type="AlphaFoldDB" id="A0A2J5HP77"/>
<keyword evidence="1" id="KW-1133">Transmembrane helix</keyword>
<gene>
    <name evidence="2" type="ORF">BDW42DRAFT_173808</name>
</gene>
<keyword evidence="1" id="KW-0472">Membrane</keyword>
<evidence type="ECO:0000313" key="3">
    <source>
        <dbReference type="Proteomes" id="UP000235023"/>
    </source>
</evidence>
<evidence type="ECO:0000256" key="1">
    <source>
        <dbReference type="SAM" id="Phobius"/>
    </source>
</evidence>
<sequence length="54" mass="6251">MLALIDNPLPQVNFSTQILCYIFVTLPVVLRLVIWRELGRPFSIEDVTCFVAWV</sequence>
<dbReference type="Proteomes" id="UP000235023">
    <property type="component" value="Unassembled WGS sequence"/>
</dbReference>
<dbReference type="EMBL" id="KZ559567">
    <property type="protein sequence ID" value="PLN79005.1"/>
    <property type="molecule type" value="Genomic_DNA"/>
</dbReference>
<evidence type="ECO:0000313" key="2">
    <source>
        <dbReference type="EMBL" id="PLN79005.1"/>
    </source>
</evidence>
<feature type="transmembrane region" description="Helical" evidence="1">
    <location>
        <begin position="12"/>
        <end position="34"/>
    </location>
</feature>